<dbReference type="PANTHER" id="PTHR48207:SF3">
    <property type="entry name" value="SUCCINATE--HYDROXYMETHYLGLUTARATE COA-TRANSFERASE"/>
    <property type="match status" value="1"/>
</dbReference>
<dbReference type="Proteomes" id="UP001245184">
    <property type="component" value="Unassembled WGS sequence"/>
</dbReference>
<dbReference type="Gene3D" id="3.40.50.10540">
    <property type="entry name" value="Crotonobetainyl-coa:carnitine coa-transferase, domain 1"/>
    <property type="match status" value="1"/>
</dbReference>
<dbReference type="PANTHER" id="PTHR48207">
    <property type="entry name" value="SUCCINATE--HYDROXYMETHYLGLUTARATE COA-TRANSFERASE"/>
    <property type="match status" value="1"/>
</dbReference>
<dbReference type="InterPro" id="IPR023606">
    <property type="entry name" value="CoA-Trfase_III_dom_1_sf"/>
</dbReference>
<gene>
    <name evidence="2" type="ORF">QF025_005766</name>
</gene>
<dbReference type="EMBL" id="JAVIZN010000002">
    <property type="protein sequence ID" value="MDR6207046.1"/>
    <property type="molecule type" value="Genomic_DNA"/>
</dbReference>
<proteinExistence type="predicted"/>
<name>A0ABD5CQB9_9BURK</name>
<comment type="caution">
    <text evidence="2">The sequence shown here is derived from an EMBL/GenBank/DDBJ whole genome shotgun (WGS) entry which is preliminary data.</text>
</comment>
<keyword evidence="1" id="KW-0808">Transferase</keyword>
<organism evidence="2 3">
    <name type="scientific">Paraburkholderia graminis</name>
    <dbReference type="NCBI Taxonomy" id="60548"/>
    <lineage>
        <taxon>Bacteria</taxon>
        <taxon>Pseudomonadati</taxon>
        <taxon>Pseudomonadota</taxon>
        <taxon>Betaproteobacteria</taxon>
        <taxon>Burkholderiales</taxon>
        <taxon>Burkholderiaceae</taxon>
        <taxon>Paraburkholderia</taxon>
    </lineage>
</organism>
<reference evidence="2 3" key="1">
    <citation type="submission" date="2023-08" db="EMBL/GenBank/DDBJ databases">
        <title>Genome sequencing of plant associated microbes to promote plant fitness in Sorghum bicolor and Oryza sativa.</title>
        <authorList>
            <person name="Coleman-Derr D."/>
        </authorList>
    </citation>
    <scope>NUCLEOTIDE SEQUENCE [LARGE SCALE GENOMIC DNA]</scope>
    <source>
        <strain evidence="2 3">SLBN-33</strain>
    </source>
</reference>
<dbReference type="Pfam" id="PF02515">
    <property type="entry name" value="CoA_transf_3"/>
    <property type="match status" value="1"/>
</dbReference>
<dbReference type="InterPro" id="IPR003673">
    <property type="entry name" value="CoA-Trfase_fam_III"/>
</dbReference>
<dbReference type="AlphaFoldDB" id="A0ABD5CQB9"/>
<sequence length="405" mass="43391">MTGITMTEQRSTRGLPLEDICVVEIGHSLAAPYAGIILAHLGARVVKIENAAQGDYARGWGPPFIDGASALFHAMNHGKESISADFGDPACARSIRDFIVENADVVLQNLRPGNLDRYGLGAQDLTELCPSLVYCNLGAFGATGPLRNKPGYDPLVQAYSGMMSIVGHADDAPSRVPVSINDMGTGMWAVIGVLAALRDKGRDDPERGRIVDVSLYETALAWMTVPLSDCLAGGPEPTRIGSGSPNIVPYQVFDCTDGAILVAAGNDTLYRRLCNVMDLPSLADDPRFSTNGDRVLNRKVLIPLLEARFAQKPAGDWLNALEAGSIPCGPLQTVDRVVTNEQTASLDILRRTPDGRTTTVALPVSFDGRRPPLPGNTPGLGEHNHLLIRTPAHDRADDLLRQESD</sequence>
<evidence type="ECO:0000313" key="3">
    <source>
        <dbReference type="Proteomes" id="UP001245184"/>
    </source>
</evidence>
<dbReference type="InterPro" id="IPR044855">
    <property type="entry name" value="CoA-Trfase_III_dom3_sf"/>
</dbReference>
<dbReference type="Gene3D" id="3.30.1540.10">
    <property type="entry name" value="formyl-coa transferase, domain 3"/>
    <property type="match status" value="1"/>
</dbReference>
<dbReference type="GO" id="GO:0016740">
    <property type="term" value="F:transferase activity"/>
    <property type="evidence" value="ECO:0007669"/>
    <property type="project" value="UniProtKB-KW"/>
</dbReference>
<dbReference type="SUPFAM" id="SSF89796">
    <property type="entry name" value="CoA-transferase family III (CaiB/BaiF)"/>
    <property type="match status" value="1"/>
</dbReference>
<dbReference type="InterPro" id="IPR050483">
    <property type="entry name" value="CoA-transferase_III_domain"/>
</dbReference>
<protein>
    <submittedName>
        <fullName evidence="2">Crotonobetainyl-CoA:carnitine CoA-transferase CaiB-like acyl-CoA transferase</fullName>
    </submittedName>
</protein>
<accession>A0ABD5CQB9</accession>
<evidence type="ECO:0000256" key="1">
    <source>
        <dbReference type="ARBA" id="ARBA00022679"/>
    </source>
</evidence>
<evidence type="ECO:0000313" key="2">
    <source>
        <dbReference type="EMBL" id="MDR6207046.1"/>
    </source>
</evidence>